<keyword evidence="3" id="KW-1185">Reference proteome</keyword>
<feature type="chain" id="PRO_5046938124" evidence="1">
    <location>
        <begin position="22"/>
        <end position="291"/>
    </location>
</feature>
<dbReference type="RefSeq" id="WP_222988215.1">
    <property type="nucleotide sequence ID" value="NZ_JAINVV010000001.1"/>
</dbReference>
<evidence type="ECO:0000313" key="3">
    <source>
        <dbReference type="Proteomes" id="UP000706039"/>
    </source>
</evidence>
<comment type="caution">
    <text evidence="2">The sequence shown here is derived from an EMBL/GenBank/DDBJ whole genome shotgun (WGS) entry which is preliminary data.</text>
</comment>
<gene>
    <name evidence="2" type="ORF">K7G82_02420</name>
</gene>
<feature type="signal peptide" evidence="1">
    <location>
        <begin position="1"/>
        <end position="21"/>
    </location>
</feature>
<proteinExistence type="predicted"/>
<protein>
    <submittedName>
        <fullName evidence="2">Uncharacterized protein</fullName>
    </submittedName>
</protein>
<dbReference type="Proteomes" id="UP000706039">
    <property type="component" value="Unassembled WGS sequence"/>
</dbReference>
<accession>A0ABS7PIS7</accession>
<evidence type="ECO:0000313" key="2">
    <source>
        <dbReference type="EMBL" id="MBY8821128.1"/>
    </source>
</evidence>
<reference evidence="2 3" key="1">
    <citation type="submission" date="2021-08" db="EMBL/GenBank/DDBJ databases">
        <authorList>
            <person name="Tuo L."/>
        </authorList>
    </citation>
    <scope>NUCLEOTIDE SEQUENCE [LARGE SCALE GENOMIC DNA]</scope>
    <source>
        <strain evidence="2 3">JCM 31229</strain>
    </source>
</reference>
<keyword evidence="1" id="KW-0732">Signal</keyword>
<sequence>MIRILTLGAVALSLAAAPLSAKSKDVVFVTSAAVKDKPVVALDKAQAYILMRSDMATTLQLMKVPSAEDQAAYDQMRADAFAEAREKYVKKLASYERTKKLADSLKKKGSGSTVTVPEKPIEPTETNFEFTAFGLLSGVSIGPINRFAKQEGGASVYLQAVTPGVYRIYGPMSVVPNGPVMGTCLCMGSVSFEARAGEIADMGTLLVKPEGVATEAEGIRSLNFQLVPATADMAVDARLKDVAIRPAAYRPIGKLPNYYGIEVGRIAAMPGVIGYDRDRIVDLTATGGARN</sequence>
<evidence type="ECO:0000256" key="1">
    <source>
        <dbReference type="SAM" id="SignalP"/>
    </source>
</evidence>
<dbReference type="EMBL" id="JAINVV010000001">
    <property type="protein sequence ID" value="MBY8821128.1"/>
    <property type="molecule type" value="Genomic_DNA"/>
</dbReference>
<organism evidence="2 3">
    <name type="scientific">Sphingomonas colocasiae</name>
    <dbReference type="NCBI Taxonomy" id="1848973"/>
    <lineage>
        <taxon>Bacteria</taxon>
        <taxon>Pseudomonadati</taxon>
        <taxon>Pseudomonadota</taxon>
        <taxon>Alphaproteobacteria</taxon>
        <taxon>Sphingomonadales</taxon>
        <taxon>Sphingomonadaceae</taxon>
        <taxon>Sphingomonas</taxon>
    </lineage>
</organism>
<name>A0ABS7PIS7_9SPHN</name>